<evidence type="ECO:0000256" key="1">
    <source>
        <dbReference type="ARBA" id="ARBA00004651"/>
    </source>
</evidence>
<protein>
    <submittedName>
        <fullName evidence="12">ABC transporter</fullName>
    </submittedName>
</protein>
<evidence type="ECO:0000313" key="13">
    <source>
        <dbReference type="Proteomes" id="UP000050501"/>
    </source>
</evidence>
<feature type="transmembrane region" description="Helical" evidence="9">
    <location>
        <begin position="69"/>
        <end position="90"/>
    </location>
</feature>
<evidence type="ECO:0000256" key="4">
    <source>
        <dbReference type="ARBA" id="ARBA00022692"/>
    </source>
</evidence>
<dbReference type="SUPFAM" id="SSF90123">
    <property type="entry name" value="ABC transporter transmembrane region"/>
    <property type="match status" value="1"/>
</dbReference>
<dbReference type="EMBL" id="LGCM01000031">
    <property type="protein sequence ID" value="KPL83487.1"/>
    <property type="molecule type" value="Genomic_DNA"/>
</dbReference>
<dbReference type="InterPro" id="IPR011527">
    <property type="entry name" value="ABC1_TM_dom"/>
</dbReference>
<evidence type="ECO:0000259" key="11">
    <source>
        <dbReference type="PROSITE" id="PS50929"/>
    </source>
</evidence>
<feature type="transmembrane region" description="Helical" evidence="9">
    <location>
        <begin position="36"/>
        <end position="57"/>
    </location>
</feature>
<evidence type="ECO:0000313" key="12">
    <source>
        <dbReference type="EMBL" id="KPL83487.1"/>
    </source>
</evidence>
<accession>A0A0P6XW35</accession>
<keyword evidence="13" id="KW-1185">Reference proteome</keyword>
<dbReference type="InterPro" id="IPR039421">
    <property type="entry name" value="Type_1_exporter"/>
</dbReference>
<dbReference type="SMART" id="SM00382">
    <property type="entry name" value="AAA"/>
    <property type="match status" value="1"/>
</dbReference>
<evidence type="ECO:0000256" key="8">
    <source>
        <dbReference type="ARBA" id="ARBA00023136"/>
    </source>
</evidence>
<proteinExistence type="predicted"/>
<feature type="transmembrane region" description="Helical" evidence="9">
    <location>
        <begin position="254"/>
        <end position="277"/>
    </location>
</feature>
<dbReference type="InterPro" id="IPR036640">
    <property type="entry name" value="ABC1_TM_sf"/>
</dbReference>
<dbReference type="InterPro" id="IPR027417">
    <property type="entry name" value="P-loop_NTPase"/>
</dbReference>
<dbReference type="InterPro" id="IPR003439">
    <property type="entry name" value="ABC_transporter-like_ATP-bd"/>
</dbReference>
<comment type="subcellular location">
    <subcellularLocation>
        <location evidence="1">Cell membrane</location>
        <topology evidence="1">Multi-pass membrane protein</topology>
    </subcellularLocation>
</comment>
<dbReference type="GO" id="GO:0005524">
    <property type="term" value="F:ATP binding"/>
    <property type="evidence" value="ECO:0007669"/>
    <property type="project" value="UniProtKB-KW"/>
</dbReference>
<feature type="transmembrane region" description="Helical" evidence="9">
    <location>
        <begin position="283"/>
        <end position="304"/>
    </location>
</feature>
<evidence type="ECO:0000256" key="3">
    <source>
        <dbReference type="ARBA" id="ARBA00022475"/>
    </source>
</evidence>
<evidence type="ECO:0000256" key="5">
    <source>
        <dbReference type="ARBA" id="ARBA00022741"/>
    </source>
</evidence>
<reference evidence="12 13" key="1">
    <citation type="submission" date="2015-07" db="EMBL/GenBank/DDBJ databases">
        <title>Genome sequence of Levilinea saccharolytica DSM 16555.</title>
        <authorList>
            <person name="Hemp J."/>
            <person name="Ward L.M."/>
            <person name="Pace L.A."/>
            <person name="Fischer W.W."/>
        </authorList>
    </citation>
    <scope>NUCLEOTIDE SEQUENCE [LARGE SCALE GENOMIC DNA]</scope>
    <source>
        <strain evidence="12 13">KIBI-1</strain>
    </source>
</reference>
<keyword evidence="4 9" id="KW-0812">Transmembrane</keyword>
<dbReference type="Proteomes" id="UP000050501">
    <property type="component" value="Unassembled WGS sequence"/>
</dbReference>
<dbReference type="CDD" id="cd07346">
    <property type="entry name" value="ABC_6TM_exporters"/>
    <property type="match status" value="1"/>
</dbReference>
<comment type="caution">
    <text evidence="12">The sequence shown here is derived from an EMBL/GenBank/DDBJ whole genome shotgun (WGS) entry which is preliminary data.</text>
</comment>
<name>A0A0P6XW35_9CHLR</name>
<keyword evidence="5" id="KW-0547">Nucleotide-binding</keyword>
<dbReference type="Pfam" id="PF00005">
    <property type="entry name" value="ABC_tran"/>
    <property type="match status" value="1"/>
</dbReference>
<keyword evidence="8 9" id="KW-0472">Membrane</keyword>
<organism evidence="12 13">
    <name type="scientific">Levilinea saccharolytica</name>
    <dbReference type="NCBI Taxonomy" id="229921"/>
    <lineage>
        <taxon>Bacteria</taxon>
        <taxon>Bacillati</taxon>
        <taxon>Chloroflexota</taxon>
        <taxon>Anaerolineae</taxon>
        <taxon>Anaerolineales</taxon>
        <taxon>Anaerolineaceae</taxon>
        <taxon>Levilinea</taxon>
    </lineage>
</organism>
<dbReference type="Gene3D" id="1.20.1560.10">
    <property type="entry name" value="ABC transporter type 1, transmembrane domain"/>
    <property type="match status" value="1"/>
</dbReference>
<sequence length="607" mass="67418">MRFSAGLAAEKYDRQYSDRELIRRIAPYFRAQWKRLAGLVTLVLLISATSSLLPILVSRGVDRIEGRASWELALTLGGAVAGIGIVRWVANWARRRLAARAVSDVILNLAKDAFEASTAHDLSFHDEHSSGKILSRITTDTRDFGQLINMTVDVTSQVAEAVILGVVLVRIEWRLSLYIFALVPILFFLTVMYRRFMRRVTRQGMRAMAEVNATIKETVSGIAVAKNFRQEQNIYNLFERANSTSYRMNVRRGLAWTVVIPTLNGVGGLASAILVYFGGMNVIQGVVTAGAWYLFLLSLDSFFFPVMSMASFMTQIQTGLAAAERVFALIDAAPVVKQTGSEAVGRLRGAVDFVHVNFRYKDAEPVLDDFSVSIRPGENLALVGHTGAGKSSVARLVARFYEFQEGEIRIDGRDIRSLDLEAYRRQLGIVSQTPFLFSGTVLDNIRYARPEASDAEIEEISRQVGEGEWIETLPRGLDSEVGERGAFLSMGQRQIVSLIRVLVQKPTIFILDEATASVDPFTEWQIQQALNLILSSTTSFLIAHRLSTVKSADRILVMRSGKIIETGSHQDLLAQGGHYAELYNTYFRHQSLAYVEQARQIASGSGV</sequence>
<keyword evidence="6" id="KW-0067">ATP-binding</keyword>
<dbReference type="PROSITE" id="PS50929">
    <property type="entry name" value="ABC_TM1F"/>
    <property type="match status" value="1"/>
</dbReference>
<dbReference type="PROSITE" id="PS50893">
    <property type="entry name" value="ABC_TRANSPORTER_2"/>
    <property type="match status" value="1"/>
</dbReference>
<evidence type="ECO:0000256" key="6">
    <source>
        <dbReference type="ARBA" id="ARBA00022840"/>
    </source>
</evidence>
<dbReference type="Gene3D" id="3.40.50.300">
    <property type="entry name" value="P-loop containing nucleotide triphosphate hydrolases"/>
    <property type="match status" value="1"/>
</dbReference>
<dbReference type="PATRIC" id="fig|229921.5.peg.1054"/>
<dbReference type="RefSeq" id="WP_062418643.1">
    <property type="nucleotide sequence ID" value="NZ_DF967974.1"/>
</dbReference>
<dbReference type="InterPro" id="IPR003593">
    <property type="entry name" value="AAA+_ATPase"/>
</dbReference>
<dbReference type="PANTHER" id="PTHR43394">
    <property type="entry name" value="ATP-DEPENDENT PERMEASE MDL1, MITOCHONDRIAL"/>
    <property type="match status" value="1"/>
</dbReference>
<dbReference type="Pfam" id="PF00664">
    <property type="entry name" value="ABC_membrane"/>
    <property type="match status" value="1"/>
</dbReference>
<dbReference type="OrthoDB" id="9762778at2"/>
<dbReference type="PANTHER" id="PTHR43394:SF1">
    <property type="entry name" value="ATP-BINDING CASSETTE SUB-FAMILY B MEMBER 10, MITOCHONDRIAL"/>
    <property type="match status" value="1"/>
</dbReference>
<dbReference type="STRING" id="229921.ADN01_08250"/>
<evidence type="ECO:0000256" key="9">
    <source>
        <dbReference type="SAM" id="Phobius"/>
    </source>
</evidence>
<dbReference type="GO" id="GO:0016887">
    <property type="term" value="F:ATP hydrolysis activity"/>
    <property type="evidence" value="ECO:0007669"/>
    <property type="project" value="InterPro"/>
</dbReference>
<dbReference type="GO" id="GO:0015421">
    <property type="term" value="F:ABC-type oligopeptide transporter activity"/>
    <property type="evidence" value="ECO:0007669"/>
    <property type="project" value="TreeGrafter"/>
</dbReference>
<gene>
    <name evidence="12" type="ORF">ADN01_08250</name>
</gene>
<evidence type="ECO:0000256" key="7">
    <source>
        <dbReference type="ARBA" id="ARBA00022989"/>
    </source>
</evidence>
<dbReference type="SUPFAM" id="SSF52540">
    <property type="entry name" value="P-loop containing nucleoside triphosphate hydrolases"/>
    <property type="match status" value="1"/>
</dbReference>
<feature type="domain" description="ABC transporter" evidence="10">
    <location>
        <begin position="351"/>
        <end position="585"/>
    </location>
</feature>
<keyword evidence="3" id="KW-1003">Cell membrane</keyword>
<dbReference type="GO" id="GO:0005886">
    <property type="term" value="C:plasma membrane"/>
    <property type="evidence" value="ECO:0007669"/>
    <property type="project" value="UniProtKB-SubCell"/>
</dbReference>
<feature type="transmembrane region" description="Helical" evidence="9">
    <location>
        <begin position="175"/>
        <end position="196"/>
    </location>
</feature>
<evidence type="ECO:0000259" key="10">
    <source>
        <dbReference type="PROSITE" id="PS50893"/>
    </source>
</evidence>
<feature type="domain" description="ABC transmembrane type-1" evidence="11">
    <location>
        <begin position="37"/>
        <end position="318"/>
    </location>
</feature>
<keyword evidence="7 9" id="KW-1133">Transmembrane helix</keyword>
<dbReference type="FunFam" id="3.40.50.300:FF:000221">
    <property type="entry name" value="Multidrug ABC transporter ATP-binding protein"/>
    <property type="match status" value="1"/>
</dbReference>
<keyword evidence="2" id="KW-0813">Transport</keyword>
<evidence type="ECO:0000256" key="2">
    <source>
        <dbReference type="ARBA" id="ARBA00022448"/>
    </source>
</evidence>
<dbReference type="AlphaFoldDB" id="A0A0P6XW35"/>